<evidence type="ECO:0000256" key="4">
    <source>
        <dbReference type="ARBA" id="ARBA00022801"/>
    </source>
</evidence>
<dbReference type="SUPFAM" id="SSF56219">
    <property type="entry name" value="DNase I-like"/>
    <property type="match status" value="1"/>
</dbReference>
<feature type="domain" description="Endonuclease/exonuclease/phosphatase" evidence="6">
    <location>
        <begin position="4"/>
        <end position="254"/>
    </location>
</feature>
<keyword evidence="8" id="KW-1185">Reference proteome</keyword>
<sequence>MRVVTWNVNSLRLRLDLVERLVAELRPDLLCLQEIKVTDALFPLESCRALGFDHVAFHGMKSYNGVALLSRRPLANIRTHSWCGKDDRRHLSAELEDGTAVHCLYVPAGGDVPDPDTNPKFAHKLGFLRELTEWAATELRPDARAILAGDFNIAPLENDVWSHRQLLDVVSHTPVEVEALTRLQATVPLIDAVRHFVPETEKLYTWWSYRSPDWTRNDRGRRLDHIWVTPALRDRLRGALVAREARAWPQPSDHVPVLVDLDL</sequence>
<dbReference type="NCBIfam" id="TIGR00195">
    <property type="entry name" value="exoDNase_III"/>
    <property type="match status" value="1"/>
</dbReference>
<evidence type="ECO:0000259" key="6">
    <source>
        <dbReference type="Pfam" id="PF03372"/>
    </source>
</evidence>
<comment type="caution">
    <text evidence="7">The sequence shown here is derived from an EMBL/GenBank/DDBJ whole genome shotgun (WGS) entry which is preliminary data.</text>
</comment>
<evidence type="ECO:0000313" key="8">
    <source>
        <dbReference type="Proteomes" id="UP001597296"/>
    </source>
</evidence>
<dbReference type="CDD" id="cd09086">
    <property type="entry name" value="ExoIII-like_AP-endo"/>
    <property type="match status" value="1"/>
</dbReference>
<comment type="similarity">
    <text evidence="2">Belongs to the DNA repair enzymes AP/ExoA family.</text>
</comment>
<dbReference type="InterPro" id="IPR036691">
    <property type="entry name" value="Endo/exonu/phosph_ase_sf"/>
</dbReference>
<evidence type="ECO:0000256" key="3">
    <source>
        <dbReference type="ARBA" id="ARBA00022723"/>
    </source>
</evidence>
<evidence type="ECO:0000256" key="5">
    <source>
        <dbReference type="ARBA" id="ARBA00022842"/>
    </source>
</evidence>
<dbReference type="PROSITE" id="PS00726">
    <property type="entry name" value="AP_NUCLEASE_F1_1"/>
    <property type="match status" value="1"/>
</dbReference>
<dbReference type="Proteomes" id="UP001597296">
    <property type="component" value="Unassembled WGS sequence"/>
</dbReference>
<dbReference type="PANTHER" id="PTHR43250">
    <property type="entry name" value="EXODEOXYRIBONUCLEASE III"/>
    <property type="match status" value="1"/>
</dbReference>
<keyword evidence="4 7" id="KW-0378">Hydrolase</keyword>
<evidence type="ECO:0000256" key="1">
    <source>
        <dbReference type="ARBA" id="ARBA00001946"/>
    </source>
</evidence>
<dbReference type="NCBIfam" id="TIGR00633">
    <property type="entry name" value="xth"/>
    <property type="match status" value="1"/>
</dbReference>
<dbReference type="GO" id="GO:0008311">
    <property type="term" value="F:double-stranded DNA 3'-5' DNA exonuclease activity"/>
    <property type="evidence" value="ECO:0007669"/>
    <property type="project" value="UniProtKB-EC"/>
</dbReference>
<dbReference type="PANTHER" id="PTHR43250:SF2">
    <property type="entry name" value="EXODEOXYRIBONUCLEASE III"/>
    <property type="match status" value="1"/>
</dbReference>
<evidence type="ECO:0000313" key="7">
    <source>
        <dbReference type="EMBL" id="MFD2234083.1"/>
    </source>
</evidence>
<keyword evidence="3" id="KW-0479">Metal-binding</keyword>
<proteinExistence type="inferred from homology"/>
<dbReference type="PROSITE" id="PS51435">
    <property type="entry name" value="AP_NUCLEASE_F1_4"/>
    <property type="match status" value="1"/>
</dbReference>
<dbReference type="InterPro" id="IPR020847">
    <property type="entry name" value="AP_endonuclease_F1_BS"/>
</dbReference>
<dbReference type="EC" id="3.1.11.2" evidence="7"/>
<name>A0ABW5CDF2_9PROT</name>
<gene>
    <name evidence="7" type="primary">xth</name>
    <name evidence="7" type="ORF">ACFSNB_09720</name>
</gene>
<comment type="cofactor">
    <cofactor evidence="1">
        <name>Mg(2+)</name>
        <dbReference type="ChEBI" id="CHEBI:18420"/>
    </cofactor>
</comment>
<accession>A0ABW5CDF2</accession>
<dbReference type="RefSeq" id="WP_377315980.1">
    <property type="nucleotide sequence ID" value="NZ_JBHUIY010000016.1"/>
</dbReference>
<dbReference type="Pfam" id="PF03372">
    <property type="entry name" value="Exo_endo_phos"/>
    <property type="match status" value="1"/>
</dbReference>
<dbReference type="InterPro" id="IPR037493">
    <property type="entry name" value="ExoIII-like"/>
</dbReference>
<evidence type="ECO:0000256" key="2">
    <source>
        <dbReference type="ARBA" id="ARBA00007092"/>
    </source>
</evidence>
<protein>
    <submittedName>
        <fullName evidence="7">Exodeoxyribonuclease III</fullName>
        <ecNumber evidence="7">3.1.11.2</ecNumber>
    </submittedName>
</protein>
<reference evidence="8" key="1">
    <citation type="journal article" date="2019" name="Int. J. Syst. Evol. Microbiol.">
        <title>The Global Catalogue of Microorganisms (GCM) 10K type strain sequencing project: providing services to taxonomists for standard genome sequencing and annotation.</title>
        <authorList>
            <consortium name="The Broad Institute Genomics Platform"/>
            <consortium name="The Broad Institute Genome Sequencing Center for Infectious Disease"/>
            <person name="Wu L."/>
            <person name="Ma J."/>
        </authorList>
    </citation>
    <scope>NUCLEOTIDE SEQUENCE [LARGE SCALE GENOMIC DNA]</scope>
    <source>
        <strain evidence="8">KCTC 15012</strain>
    </source>
</reference>
<dbReference type="InterPro" id="IPR005135">
    <property type="entry name" value="Endo/exonuclease/phosphatase"/>
</dbReference>
<organism evidence="7 8">
    <name type="scientific">Phaeospirillum tilakii</name>
    <dbReference type="NCBI Taxonomy" id="741673"/>
    <lineage>
        <taxon>Bacteria</taxon>
        <taxon>Pseudomonadati</taxon>
        <taxon>Pseudomonadota</taxon>
        <taxon>Alphaproteobacteria</taxon>
        <taxon>Rhodospirillales</taxon>
        <taxon>Rhodospirillaceae</taxon>
        <taxon>Phaeospirillum</taxon>
    </lineage>
</organism>
<keyword evidence="5" id="KW-0460">Magnesium</keyword>
<dbReference type="EMBL" id="JBHUIY010000016">
    <property type="protein sequence ID" value="MFD2234083.1"/>
    <property type="molecule type" value="Genomic_DNA"/>
</dbReference>
<dbReference type="InterPro" id="IPR004808">
    <property type="entry name" value="AP_endonuc_1"/>
</dbReference>
<dbReference type="Gene3D" id="3.60.10.10">
    <property type="entry name" value="Endonuclease/exonuclease/phosphatase"/>
    <property type="match status" value="1"/>
</dbReference>